<comment type="caution">
    <text evidence="7">The sequence shown here is derived from an EMBL/GenBank/DDBJ whole genome shotgun (WGS) entry which is preliminary data.</text>
</comment>
<dbReference type="Pfam" id="PF00107">
    <property type="entry name" value="ADH_zinc_N"/>
    <property type="match status" value="1"/>
</dbReference>
<reference evidence="7" key="1">
    <citation type="submission" date="2022-07" db="EMBL/GenBank/DDBJ databases">
        <title>Phylogenomic reconstructions and comparative analyses of Kickxellomycotina fungi.</title>
        <authorList>
            <person name="Reynolds N.K."/>
            <person name="Stajich J.E."/>
            <person name="Barry K."/>
            <person name="Grigoriev I.V."/>
            <person name="Crous P."/>
            <person name="Smith M.E."/>
        </authorList>
    </citation>
    <scope>NUCLEOTIDE SEQUENCE</scope>
    <source>
        <strain evidence="7">CBS 109367</strain>
    </source>
</reference>
<dbReference type="InterPro" id="IPR036291">
    <property type="entry name" value="NAD(P)-bd_dom_sf"/>
</dbReference>
<dbReference type="InterPro" id="IPR013154">
    <property type="entry name" value="ADH-like_N"/>
</dbReference>
<keyword evidence="8" id="KW-1185">Reference proteome</keyword>
<feature type="domain" description="Enoyl reductase (ER)" evidence="6">
    <location>
        <begin position="16"/>
        <end position="348"/>
    </location>
</feature>
<dbReference type="InterPro" id="IPR047109">
    <property type="entry name" value="CAD-like"/>
</dbReference>
<comment type="similarity">
    <text evidence="5">Belongs to the zinc-containing alcohol dehydrogenase family.</text>
</comment>
<evidence type="ECO:0000259" key="6">
    <source>
        <dbReference type="SMART" id="SM00829"/>
    </source>
</evidence>
<dbReference type="Gene3D" id="3.40.50.720">
    <property type="entry name" value="NAD(P)-binding Rossmann-like Domain"/>
    <property type="match status" value="1"/>
</dbReference>
<evidence type="ECO:0000256" key="5">
    <source>
        <dbReference type="RuleBase" id="RU361277"/>
    </source>
</evidence>
<protein>
    <recommendedName>
        <fullName evidence="6">Enoyl reductase (ER) domain-containing protein</fullName>
    </recommendedName>
</protein>
<dbReference type="SUPFAM" id="SSF51735">
    <property type="entry name" value="NAD(P)-binding Rossmann-fold domains"/>
    <property type="match status" value="1"/>
</dbReference>
<dbReference type="GO" id="GO:0016616">
    <property type="term" value="F:oxidoreductase activity, acting on the CH-OH group of donors, NAD or NADP as acceptor"/>
    <property type="evidence" value="ECO:0007669"/>
    <property type="project" value="InterPro"/>
</dbReference>
<dbReference type="SUPFAM" id="SSF50129">
    <property type="entry name" value="GroES-like"/>
    <property type="match status" value="1"/>
</dbReference>
<dbReference type="CDD" id="cd05283">
    <property type="entry name" value="CAD1"/>
    <property type="match status" value="1"/>
</dbReference>
<evidence type="ECO:0000256" key="2">
    <source>
        <dbReference type="ARBA" id="ARBA00022723"/>
    </source>
</evidence>
<dbReference type="PROSITE" id="PS00059">
    <property type="entry name" value="ADH_ZINC"/>
    <property type="match status" value="1"/>
</dbReference>
<evidence type="ECO:0000313" key="7">
    <source>
        <dbReference type="EMBL" id="KAJ2685973.1"/>
    </source>
</evidence>
<name>A0A9W8GHM4_9FUNG</name>
<dbReference type="Gene3D" id="3.90.180.10">
    <property type="entry name" value="Medium-chain alcohol dehydrogenases, catalytic domain"/>
    <property type="match status" value="1"/>
</dbReference>
<sequence>MVQGKINEIHGWAAMGPGLNVEPWSYTPRPLGENDIEIKIEYSGICGSDLHTLKEEWGPAIFPAIVGHEIVGKVITKGSKVTEFNEGDTVGVGAQVYSCLQGDCKACSRNLDPHCPKMVATYNSKYADGQPAQGGYAEAVRVDANFAFRIPDNIDPIYAPPLMCAGVTVFAPMLRKGVKKGDRVGIVGIGGLGHLAIQYAHALGAEVVAFSHSPSKRQQCLELGATNFVDTSDKSQVDAVRHTLDYLIITSNSKSSQYAEFISWMAFEGTIVLLAIPEGNMTFAPFDIISTEVSITGSMIGGVIALKRALEFAAENNIRPIIEKYPISKVNEALQHMDQGKARYRIVLTHE</sequence>
<evidence type="ECO:0000256" key="1">
    <source>
        <dbReference type="ARBA" id="ARBA00001947"/>
    </source>
</evidence>
<evidence type="ECO:0000313" key="8">
    <source>
        <dbReference type="Proteomes" id="UP001151516"/>
    </source>
</evidence>
<gene>
    <name evidence="7" type="ORF">IWW39_003924</name>
</gene>
<proteinExistence type="inferred from homology"/>
<accession>A0A9W8GHM4</accession>
<dbReference type="InterPro" id="IPR011032">
    <property type="entry name" value="GroES-like_sf"/>
</dbReference>
<dbReference type="Proteomes" id="UP001151516">
    <property type="component" value="Unassembled WGS sequence"/>
</dbReference>
<dbReference type="PROSITE" id="PS00065">
    <property type="entry name" value="D_2_HYDROXYACID_DH_1"/>
    <property type="match status" value="1"/>
</dbReference>
<comment type="cofactor">
    <cofactor evidence="1 5">
        <name>Zn(2+)</name>
        <dbReference type="ChEBI" id="CHEBI:29105"/>
    </cofactor>
</comment>
<keyword evidence="4" id="KW-0560">Oxidoreductase</keyword>
<dbReference type="SMART" id="SM00829">
    <property type="entry name" value="PKS_ER"/>
    <property type="match status" value="1"/>
</dbReference>
<dbReference type="InterPro" id="IPR029752">
    <property type="entry name" value="D-isomer_DH_CS1"/>
</dbReference>
<dbReference type="PANTHER" id="PTHR42683">
    <property type="entry name" value="ALDEHYDE REDUCTASE"/>
    <property type="match status" value="1"/>
</dbReference>
<evidence type="ECO:0000256" key="3">
    <source>
        <dbReference type="ARBA" id="ARBA00022833"/>
    </source>
</evidence>
<dbReference type="OrthoDB" id="1879366at2759"/>
<dbReference type="InterPro" id="IPR020843">
    <property type="entry name" value="ER"/>
</dbReference>
<organism evidence="7 8">
    <name type="scientific">Coemansia spiralis</name>
    <dbReference type="NCBI Taxonomy" id="417178"/>
    <lineage>
        <taxon>Eukaryota</taxon>
        <taxon>Fungi</taxon>
        <taxon>Fungi incertae sedis</taxon>
        <taxon>Zoopagomycota</taxon>
        <taxon>Kickxellomycotina</taxon>
        <taxon>Kickxellomycetes</taxon>
        <taxon>Kickxellales</taxon>
        <taxon>Kickxellaceae</taxon>
        <taxon>Coemansia</taxon>
    </lineage>
</organism>
<dbReference type="AlphaFoldDB" id="A0A9W8GHM4"/>
<dbReference type="Pfam" id="PF08240">
    <property type="entry name" value="ADH_N"/>
    <property type="match status" value="1"/>
</dbReference>
<evidence type="ECO:0000256" key="4">
    <source>
        <dbReference type="ARBA" id="ARBA00023002"/>
    </source>
</evidence>
<keyword evidence="2 5" id="KW-0479">Metal-binding</keyword>
<dbReference type="InterPro" id="IPR002328">
    <property type="entry name" value="ADH_Zn_CS"/>
</dbReference>
<dbReference type="FunFam" id="3.40.50.720:FF:000022">
    <property type="entry name" value="Cinnamyl alcohol dehydrogenase"/>
    <property type="match status" value="1"/>
</dbReference>
<dbReference type="EMBL" id="JANBTX010000127">
    <property type="protein sequence ID" value="KAJ2685973.1"/>
    <property type="molecule type" value="Genomic_DNA"/>
</dbReference>
<dbReference type="InterPro" id="IPR013149">
    <property type="entry name" value="ADH-like_C"/>
</dbReference>
<keyword evidence="3 5" id="KW-0862">Zinc</keyword>
<dbReference type="GO" id="GO:0008270">
    <property type="term" value="F:zinc ion binding"/>
    <property type="evidence" value="ECO:0007669"/>
    <property type="project" value="InterPro"/>
</dbReference>